<reference evidence="2 3" key="1">
    <citation type="submission" date="2019-12" db="EMBL/GenBank/DDBJ databases">
        <title>Microbes associate with the intestines of laboratory mice.</title>
        <authorList>
            <person name="Navarre W."/>
            <person name="Wong E."/>
        </authorList>
    </citation>
    <scope>NUCLEOTIDE SEQUENCE [LARGE SCALE GENOMIC DNA]</scope>
    <source>
        <strain evidence="2 3">NM82_D38</strain>
    </source>
</reference>
<protein>
    <recommendedName>
        <fullName evidence="1">Large polyvalent protein-associated domain-containing protein</fullName>
    </recommendedName>
</protein>
<name>A0A6L6YJJ6_9BURK</name>
<dbReference type="AlphaFoldDB" id="A0A6L6YJJ6"/>
<dbReference type="InterPro" id="IPR040824">
    <property type="entry name" value="LPD3"/>
</dbReference>
<dbReference type="Proteomes" id="UP000472580">
    <property type="component" value="Unassembled WGS sequence"/>
</dbReference>
<dbReference type="Pfam" id="PF18798">
    <property type="entry name" value="LPD3"/>
    <property type="match status" value="1"/>
</dbReference>
<dbReference type="RefSeq" id="WP_160335483.1">
    <property type="nucleotide sequence ID" value="NZ_WSRP01000020.1"/>
</dbReference>
<accession>A0A6L6YJJ6</accession>
<sequence length="381" mass="43444">MTIIGEKDWVFGTQKADPNEQIPVLSIEPECHIKSKKEVIDRLSSCLSIGVINKDTGFLLQASRSDAKKTLFRKDISSPVVKAIFKSAQVIASSAVLIESHADVLHENEKVQAIHIFAVPTRVENTLYRVELTVRDYIEKEHERKMIHSIDGINIKEYEKASVWEPPVQEVASKSTLQKTGQPTNERYKDILNEETSSVSLGNLLQGYQRADGRNFFDKIPSEEFQPDGVYQSDVRQLYVNRFLFRSFIHEYGHLLEKNKFSLSERNRQLLFLNFEISADDFWISTKGLTTDKKSLEKIISNKASYPKLNPVARSVFEEASQAVDKGNFQSCLSENGQKILRLHIQALSKKYSKISDADAEIRSLYKRFSELEQAGKPLPQ</sequence>
<evidence type="ECO:0000313" key="2">
    <source>
        <dbReference type="EMBL" id="MVX57052.1"/>
    </source>
</evidence>
<proteinExistence type="predicted"/>
<feature type="non-terminal residue" evidence="2">
    <location>
        <position position="381"/>
    </location>
</feature>
<organism evidence="2 3">
    <name type="scientific">Parasutterella muris</name>
    <dbReference type="NCBI Taxonomy" id="2565572"/>
    <lineage>
        <taxon>Bacteria</taxon>
        <taxon>Pseudomonadati</taxon>
        <taxon>Pseudomonadota</taxon>
        <taxon>Betaproteobacteria</taxon>
        <taxon>Burkholderiales</taxon>
        <taxon>Sutterellaceae</taxon>
        <taxon>Parasutterella</taxon>
    </lineage>
</organism>
<dbReference type="EMBL" id="WSRP01000020">
    <property type="protein sequence ID" value="MVX57052.1"/>
    <property type="molecule type" value="Genomic_DNA"/>
</dbReference>
<gene>
    <name evidence="2" type="ORF">E5987_07490</name>
</gene>
<comment type="caution">
    <text evidence="2">The sequence shown here is derived from an EMBL/GenBank/DDBJ whole genome shotgun (WGS) entry which is preliminary data.</text>
</comment>
<feature type="domain" description="Large polyvalent protein-associated" evidence="1">
    <location>
        <begin position="50"/>
        <end position="139"/>
    </location>
</feature>
<evidence type="ECO:0000259" key="1">
    <source>
        <dbReference type="Pfam" id="PF18798"/>
    </source>
</evidence>
<keyword evidence="3" id="KW-1185">Reference proteome</keyword>
<evidence type="ECO:0000313" key="3">
    <source>
        <dbReference type="Proteomes" id="UP000472580"/>
    </source>
</evidence>